<keyword evidence="3" id="KW-1185">Reference proteome</keyword>
<dbReference type="EMBL" id="JXTC01000586">
    <property type="protein sequence ID" value="PON44781.1"/>
    <property type="molecule type" value="Genomic_DNA"/>
</dbReference>
<dbReference type="InterPro" id="IPR007033">
    <property type="entry name" value="GORAB"/>
</dbReference>
<dbReference type="Pfam" id="PF04949">
    <property type="entry name" value="Transcrip_act"/>
    <property type="match status" value="1"/>
</dbReference>
<sequence length="92" mass="10606">MQKITNNFGSSNSSSSIGNMSSSGRHLVEEIKDDDHDHQEISRLAISNFQAREEEIERKKMEVKEKVELQLGRAEEETRRLAKIWEVSSLVF</sequence>
<evidence type="ECO:0000313" key="2">
    <source>
        <dbReference type="EMBL" id="PON44781.1"/>
    </source>
</evidence>
<protein>
    <submittedName>
        <fullName evidence="2">RAB6-interacting golgin</fullName>
    </submittedName>
</protein>
<dbReference type="STRING" id="63057.A0A2P5B7N4"/>
<comment type="caution">
    <text evidence="2">The sequence shown here is derived from an EMBL/GenBank/DDBJ whole genome shotgun (WGS) entry which is preliminary data.</text>
</comment>
<dbReference type="Proteomes" id="UP000237000">
    <property type="component" value="Unassembled WGS sequence"/>
</dbReference>
<dbReference type="PANTHER" id="PTHR21470:SF3">
    <property type="entry name" value="RAB6-INTERACTING GOLGIN"/>
    <property type="match status" value="1"/>
</dbReference>
<name>A0A2P5B7N4_TREOI</name>
<dbReference type="InParanoid" id="A0A2P5B7N4"/>
<gene>
    <name evidence="2" type="ORF">TorRG33x02_330140</name>
</gene>
<feature type="compositionally biased region" description="Low complexity" evidence="1">
    <location>
        <begin position="1"/>
        <end position="24"/>
    </location>
</feature>
<accession>A0A2P5B7N4</accession>
<organism evidence="2 3">
    <name type="scientific">Trema orientale</name>
    <name type="common">Charcoal tree</name>
    <name type="synonym">Celtis orientalis</name>
    <dbReference type="NCBI Taxonomy" id="63057"/>
    <lineage>
        <taxon>Eukaryota</taxon>
        <taxon>Viridiplantae</taxon>
        <taxon>Streptophyta</taxon>
        <taxon>Embryophyta</taxon>
        <taxon>Tracheophyta</taxon>
        <taxon>Spermatophyta</taxon>
        <taxon>Magnoliopsida</taxon>
        <taxon>eudicotyledons</taxon>
        <taxon>Gunneridae</taxon>
        <taxon>Pentapetalae</taxon>
        <taxon>rosids</taxon>
        <taxon>fabids</taxon>
        <taxon>Rosales</taxon>
        <taxon>Cannabaceae</taxon>
        <taxon>Trema</taxon>
    </lineage>
</organism>
<feature type="region of interest" description="Disordered" evidence="1">
    <location>
        <begin position="1"/>
        <end position="36"/>
    </location>
</feature>
<evidence type="ECO:0000313" key="3">
    <source>
        <dbReference type="Proteomes" id="UP000237000"/>
    </source>
</evidence>
<feature type="compositionally biased region" description="Basic and acidic residues" evidence="1">
    <location>
        <begin position="26"/>
        <end position="36"/>
    </location>
</feature>
<reference evidence="3" key="1">
    <citation type="submission" date="2016-06" db="EMBL/GenBank/DDBJ databases">
        <title>Parallel loss of symbiosis genes in relatives of nitrogen-fixing non-legume Parasponia.</title>
        <authorList>
            <person name="Van Velzen R."/>
            <person name="Holmer R."/>
            <person name="Bu F."/>
            <person name="Rutten L."/>
            <person name="Van Zeijl A."/>
            <person name="Liu W."/>
            <person name="Santuari L."/>
            <person name="Cao Q."/>
            <person name="Sharma T."/>
            <person name="Shen D."/>
            <person name="Roswanjaya Y."/>
            <person name="Wardhani T."/>
            <person name="Kalhor M.S."/>
            <person name="Jansen J."/>
            <person name="Van den Hoogen J."/>
            <person name="Gungor B."/>
            <person name="Hartog M."/>
            <person name="Hontelez J."/>
            <person name="Verver J."/>
            <person name="Yang W.-C."/>
            <person name="Schijlen E."/>
            <person name="Repin R."/>
            <person name="Schilthuizen M."/>
            <person name="Schranz E."/>
            <person name="Heidstra R."/>
            <person name="Miyata K."/>
            <person name="Fedorova E."/>
            <person name="Kohlen W."/>
            <person name="Bisseling T."/>
            <person name="Smit S."/>
            <person name="Geurts R."/>
        </authorList>
    </citation>
    <scope>NUCLEOTIDE SEQUENCE [LARGE SCALE GENOMIC DNA]</scope>
    <source>
        <strain evidence="3">cv. RG33-2</strain>
    </source>
</reference>
<dbReference type="AlphaFoldDB" id="A0A2P5B7N4"/>
<dbReference type="PANTHER" id="PTHR21470">
    <property type="entry name" value="RAB6-INTERACTING PROTEIN GORAB"/>
    <property type="match status" value="1"/>
</dbReference>
<proteinExistence type="predicted"/>
<evidence type="ECO:0000256" key="1">
    <source>
        <dbReference type="SAM" id="MobiDB-lite"/>
    </source>
</evidence>